<name>A0A7J9BA60_GOSGO</name>
<evidence type="ECO:0000313" key="2">
    <source>
        <dbReference type="EMBL" id="MBA0733052.1"/>
    </source>
</evidence>
<dbReference type="Proteomes" id="UP000593579">
    <property type="component" value="Unassembled WGS sequence"/>
</dbReference>
<dbReference type="InterPro" id="IPR016071">
    <property type="entry name" value="Staphylococal_nuclease_OB-fold"/>
</dbReference>
<dbReference type="AlphaFoldDB" id="A0A7J9BA60"/>
<dbReference type="OrthoDB" id="1706481at2759"/>
<organism evidence="2 3">
    <name type="scientific">Gossypium gossypioides</name>
    <name type="common">Mexican cotton</name>
    <name type="synonym">Selera gossypioides</name>
    <dbReference type="NCBI Taxonomy" id="34282"/>
    <lineage>
        <taxon>Eukaryota</taxon>
        <taxon>Viridiplantae</taxon>
        <taxon>Streptophyta</taxon>
        <taxon>Embryophyta</taxon>
        <taxon>Tracheophyta</taxon>
        <taxon>Spermatophyta</taxon>
        <taxon>Magnoliopsida</taxon>
        <taxon>eudicotyledons</taxon>
        <taxon>Gunneridae</taxon>
        <taxon>Pentapetalae</taxon>
        <taxon>rosids</taxon>
        <taxon>malvids</taxon>
        <taxon>Malvales</taxon>
        <taxon>Malvaceae</taxon>
        <taxon>Malvoideae</taxon>
        <taxon>Gossypium</taxon>
    </lineage>
</organism>
<evidence type="ECO:0000259" key="1">
    <source>
        <dbReference type="Pfam" id="PF00565"/>
    </source>
</evidence>
<dbReference type="EMBL" id="JABEZY010000001">
    <property type="protein sequence ID" value="MBA0733052.1"/>
    <property type="molecule type" value="Genomic_DNA"/>
</dbReference>
<keyword evidence="3" id="KW-1185">Reference proteome</keyword>
<dbReference type="SUPFAM" id="SSF50199">
    <property type="entry name" value="Staphylococcal nuclease"/>
    <property type="match status" value="1"/>
</dbReference>
<feature type="domain" description="TNase-like" evidence="1">
    <location>
        <begin position="19"/>
        <end position="81"/>
    </location>
</feature>
<evidence type="ECO:0000313" key="3">
    <source>
        <dbReference type="Proteomes" id="UP000593579"/>
    </source>
</evidence>
<gene>
    <name evidence="2" type="ORF">Gogos_017100</name>
</gene>
<dbReference type="Gene3D" id="2.40.50.90">
    <property type="match status" value="1"/>
</dbReference>
<accession>A0A7J9BA60</accession>
<sequence>VVKEEKDTSEGKVKGRGTGTCLVVILFTEDPEDSINAAMLKDNLARLKKRKKWELKERKLMLNKLEKCQEEAKTGRRGMWQ</sequence>
<dbReference type="InterPro" id="IPR035437">
    <property type="entry name" value="SNase_OB-fold_sf"/>
</dbReference>
<dbReference type="Pfam" id="PF00565">
    <property type="entry name" value="SNase"/>
    <property type="match status" value="1"/>
</dbReference>
<protein>
    <recommendedName>
        <fullName evidence="1">TNase-like domain-containing protein</fullName>
    </recommendedName>
</protein>
<feature type="non-terminal residue" evidence="2">
    <location>
        <position position="1"/>
    </location>
</feature>
<comment type="caution">
    <text evidence="2">The sequence shown here is derived from an EMBL/GenBank/DDBJ whole genome shotgun (WGS) entry which is preliminary data.</text>
</comment>
<proteinExistence type="predicted"/>
<reference evidence="2 3" key="1">
    <citation type="journal article" date="2019" name="Genome Biol. Evol.">
        <title>Insights into the evolution of the New World diploid cottons (Gossypium, subgenus Houzingenia) based on genome sequencing.</title>
        <authorList>
            <person name="Grover C.E."/>
            <person name="Arick M.A. 2nd"/>
            <person name="Thrash A."/>
            <person name="Conover J.L."/>
            <person name="Sanders W.S."/>
            <person name="Peterson D.G."/>
            <person name="Frelichowski J.E."/>
            <person name="Scheffler J.A."/>
            <person name="Scheffler B.E."/>
            <person name="Wendel J.F."/>
        </authorList>
    </citation>
    <scope>NUCLEOTIDE SEQUENCE [LARGE SCALE GENOMIC DNA]</scope>
    <source>
        <strain evidence="2">5</strain>
        <tissue evidence="2">Leaf</tissue>
    </source>
</reference>